<comment type="caution">
    <text evidence="2">The sequence shown here is derived from an EMBL/GenBank/DDBJ whole genome shotgun (WGS) entry which is preliminary data.</text>
</comment>
<dbReference type="EMBL" id="CAJOAY010002523">
    <property type="protein sequence ID" value="CAF3959173.1"/>
    <property type="molecule type" value="Genomic_DNA"/>
</dbReference>
<evidence type="ECO:0000313" key="1">
    <source>
        <dbReference type="EMBL" id="CAF1355683.1"/>
    </source>
</evidence>
<sequence length="251" mass="30443">MFMCRLKRFSYSKISYFLFISISICLLLYLQPFVLPHDKNLNRTYQHFSDDNFTRCLIHAENAFKNLSLQWFLVFGSALMYHRSNNFISDDIDIGIFYDDLIRNDITERKLILNLRKFYFKYLTRYGQMNNGKGWTLSCPKSELHFGIFIFYRINFQIETDKPYVWWTASYNGPCAKMPFKKCRRGFSEINLEKFEMFGKLFYVVSKQFLIDQYGEQWMIPHKYNYAQSIKIMPNLIDKQYNSEYFNKEDY</sequence>
<organism evidence="2 3">
    <name type="scientific">Adineta steineri</name>
    <dbReference type="NCBI Taxonomy" id="433720"/>
    <lineage>
        <taxon>Eukaryota</taxon>
        <taxon>Metazoa</taxon>
        <taxon>Spiralia</taxon>
        <taxon>Gnathifera</taxon>
        <taxon>Rotifera</taxon>
        <taxon>Eurotatoria</taxon>
        <taxon>Bdelloidea</taxon>
        <taxon>Adinetida</taxon>
        <taxon>Adinetidae</taxon>
        <taxon>Adineta</taxon>
    </lineage>
</organism>
<gene>
    <name evidence="2" type="ORF">OKA104_LOCUS27428</name>
    <name evidence="1" type="ORF">VCS650_LOCUS34020</name>
</gene>
<dbReference type="Proteomes" id="UP000663881">
    <property type="component" value="Unassembled WGS sequence"/>
</dbReference>
<reference evidence="2" key="1">
    <citation type="submission" date="2021-02" db="EMBL/GenBank/DDBJ databases">
        <authorList>
            <person name="Nowell W R."/>
        </authorList>
    </citation>
    <scope>NUCLEOTIDE SEQUENCE</scope>
</reference>
<dbReference type="EMBL" id="CAJNON010000691">
    <property type="protein sequence ID" value="CAF1355683.1"/>
    <property type="molecule type" value="Genomic_DNA"/>
</dbReference>
<proteinExistence type="predicted"/>
<protein>
    <submittedName>
        <fullName evidence="2">Uncharacterized protein</fullName>
    </submittedName>
</protein>
<dbReference type="AlphaFoldDB" id="A0A819L4T1"/>
<evidence type="ECO:0000313" key="3">
    <source>
        <dbReference type="Proteomes" id="UP000663881"/>
    </source>
</evidence>
<dbReference type="OrthoDB" id="444255at2759"/>
<dbReference type="Proteomes" id="UP000663891">
    <property type="component" value="Unassembled WGS sequence"/>
</dbReference>
<accession>A0A819L4T1</accession>
<evidence type="ECO:0000313" key="2">
    <source>
        <dbReference type="EMBL" id="CAF3959173.1"/>
    </source>
</evidence>
<name>A0A819L4T1_9BILA</name>